<dbReference type="EMBL" id="PGOL01003680">
    <property type="protein sequence ID" value="PKI40013.1"/>
    <property type="molecule type" value="Genomic_DNA"/>
</dbReference>
<evidence type="ECO:0000313" key="3">
    <source>
        <dbReference type="Proteomes" id="UP000233551"/>
    </source>
</evidence>
<evidence type="ECO:0008006" key="4">
    <source>
        <dbReference type="Google" id="ProtNLM"/>
    </source>
</evidence>
<organism evidence="2 3">
    <name type="scientific">Punica granatum</name>
    <name type="common">Pomegranate</name>
    <dbReference type="NCBI Taxonomy" id="22663"/>
    <lineage>
        <taxon>Eukaryota</taxon>
        <taxon>Viridiplantae</taxon>
        <taxon>Streptophyta</taxon>
        <taxon>Embryophyta</taxon>
        <taxon>Tracheophyta</taxon>
        <taxon>Spermatophyta</taxon>
        <taxon>Magnoliopsida</taxon>
        <taxon>eudicotyledons</taxon>
        <taxon>Gunneridae</taxon>
        <taxon>Pentapetalae</taxon>
        <taxon>rosids</taxon>
        <taxon>malvids</taxon>
        <taxon>Myrtales</taxon>
        <taxon>Lythraceae</taxon>
        <taxon>Punica</taxon>
    </lineage>
</organism>
<proteinExistence type="predicted"/>
<comment type="caution">
    <text evidence="2">The sequence shown here is derived from an EMBL/GenBank/DDBJ whole genome shotgun (WGS) entry which is preliminary data.</text>
</comment>
<accession>A0A2I0I886</accession>
<sequence length="344" mass="39203">MPTRNIIVPNQFAVIQSQLSMLLGMCTEEVQLELQNGWEHSVRTTWLLNWTHILALRATGESYQCNACHGFLLLIFGTLLFLHASNLIDGALTQVVLQEVGGHSYVEVLVAETVRSLDYVREIRCGRMRGFSEWRQFLEELTPRQFLWATRKNPGGPMITGCPGIVRLPLISHLGSTLVFPSRVIRQLDGLQDFPTEADRITYRFMSNTRVTHDLYFSEHSTDEERALSTTSAYVAQFYSQDAALIHRPRATQIPRALPAITSKVKSSAQATMHTELQSIREERDRLRYELVETRVELVDHRELQRELAQARARVASQDGEIARLSATLDQVRVKARKVSYLLV</sequence>
<feature type="coiled-coil region" evidence="1">
    <location>
        <begin position="277"/>
        <end position="321"/>
    </location>
</feature>
<keyword evidence="3" id="KW-1185">Reference proteome</keyword>
<gene>
    <name evidence="2" type="ORF">CRG98_039583</name>
</gene>
<dbReference type="Proteomes" id="UP000233551">
    <property type="component" value="Unassembled WGS sequence"/>
</dbReference>
<reference evidence="2 3" key="1">
    <citation type="submission" date="2017-11" db="EMBL/GenBank/DDBJ databases">
        <title>De-novo sequencing of pomegranate (Punica granatum L.) genome.</title>
        <authorList>
            <person name="Akparov Z."/>
            <person name="Amiraslanov A."/>
            <person name="Hajiyeva S."/>
            <person name="Abbasov M."/>
            <person name="Kaur K."/>
            <person name="Hamwieh A."/>
            <person name="Solovyev V."/>
            <person name="Salamov A."/>
            <person name="Braich B."/>
            <person name="Kosarev P."/>
            <person name="Mahmoud A."/>
            <person name="Hajiyev E."/>
            <person name="Babayeva S."/>
            <person name="Izzatullayeva V."/>
            <person name="Mammadov A."/>
            <person name="Mammadov A."/>
            <person name="Sharifova S."/>
            <person name="Ojaghi J."/>
            <person name="Eynullazada K."/>
            <person name="Bayramov B."/>
            <person name="Abdulazimova A."/>
            <person name="Shahmuradov I."/>
        </authorList>
    </citation>
    <scope>NUCLEOTIDE SEQUENCE [LARGE SCALE GENOMIC DNA]</scope>
    <source>
        <strain evidence="3">cv. AG2017</strain>
        <tissue evidence="2">Leaf</tissue>
    </source>
</reference>
<evidence type="ECO:0000256" key="1">
    <source>
        <dbReference type="SAM" id="Coils"/>
    </source>
</evidence>
<evidence type="ECO:0000313" key="2">
    <source>
        <dbReference type="EMBL" id="PKI40013.1"/>
    </source>
</evidence>
<dbReference type="AlphaFoldDB" id="A0A2I0I886"/>
<name>A0A2I0I886_PUNGR</name>
<protein>
    <recommendedName>
        <fullName evidence="4">Aminotransferase-like plant mobile domain-containing protein</fullName>
    </recommendedName>
</protein>
<keyword evidence="1" id="KW-0175">Coiled coil</keyword>